<dbReference type="PANTHER" id="PTHR12691">
    <property type="entry name" value="MEDIATOR OF RNA POLYMERASE II TRANSCRIPTION SUBUNIT 23"/>
    <property type="match status" value="1"/>
</dbReference>
<dbReference type="Pfam" id="PF11573">
    <property type="entry name" value="Med23"/>
    <property type="match status" value="2"/>
</dbReference>
<organism evidence="6 7">
    <name type="scientific">Umbelopsis vinacea</name>
    <dbReference type="NCBI Taxonomy" id="44442"/>
    <lineage>
        <taxon>Eukaryota</taxon>
        <taxon>Fungi</taxon>
        <taxon>Fungi incertae sedis</taxon>
        <taxon>Mucoromycota</taxon>
        <taxon>Mucoromycotina</taxon>
        <taxon>Umbelopsidomycetes</taxon>
        <taxon>Umbelopsidales</taxon>
        <taxon>Umbelopsidaceae</taxon>
        <taxon>Umbelopsis</taxon>
    </lineage>
</organism>
<evidence type="ECO:0000256" key="5">
    <source>
        <dbReference type="ARBA" id="ARBA00023242"/>
    </source>
</evidence>
<keyword evidence="4" id="KW-0804">Transcription</keyword>
<dbReference type="PANTHER" id="PTHR12691:SF10">
    <property type="entry name" value="MEDIATOR OF RNA POLYMERASE II TRANSCRIPTION SUBUNIT 23"/>
    <property type="match status" value="1"/>
</dbReference>
<evidence type="ECO:0000256" key="4">
    <source>
        <dbReference type="ARBA" id="ARBA00023163"/>
    </source>
</evidence>
<gene>
    <name evidence="6" type="ORF">INT44_004873</name>
</gene>
<evidence type="ECO:0000256" key="2">
    <source>
        <dbReference type="ARBA" id="ARBA00010222"/>
    </source>
</evidence>
<dbReference type="EMBL" id="JAEPRA010000003">
    <property type="protein sequence ID" value="KAG2187201.1"/>
    <property type="molecule type" value="Genomic_DNA"/>
</dbReference>
<evidence type="ECO:0000313" key="6">
    <source>
        <dbReference type="EMBL" id="KAG2187201.1"/>
    </source>
</evidence>
<dbReference type="OrthoDB" id="9982951at2759"/>
<evidence type="ECO:0000256" key="3">
    <source>
        <dbReference type="ARBA" id="ARBA00023015"/>
    </source>
</evidence>
<comment type="caution">
    <text evidence="6">The sequence shown here is derived from an EMBL/GenBank/DDBJ whole genome shotgun (WGS) entry which is preliminary data.</text>
</comment>
<name>A0A8H7Q9E4_9FUNG</name>
<keyword evidence="3" id="KW-0805">Transcription regulation</keyword>
<dbReference type="GO" id="GO:0006357">
    <property type="term" value="P:regulation of transcription by RNA polymerase II"/>
    <property type="evidence" value="ECO:0007669"/>
    <property type="project" value="TreeGrafter"/>
</dbReference>
<sequence>MEALRTVIARLFSDIQDVPTEDVDPADKLGNSYYGQRLHLLHPTGGAHGLKYQSGLISSRSEYAILASEFVRACQTGSMAEQLKILMIKYREPPLTVVKTSHLLTFLHHLLILVPITSTPNVPNFPLSQLFEDLGMTLTLRPTQQFPFAYQIWIMNLQFMLSCIKEVAPQALYNAGITTPVVLGIIKHILLELTRLPIEVNSIQQKCFDMGKDLLDTFLLKDTQSERSSASTGSKPAVIPKVSYYDIIFSFPELYGHFLHGSMMPIRNETAPSAYPQPSIVNYRIWQATLQYMIASIRQDVKLLDRIPTLMAINIIKHVLREINTLPADLSKSESRCLNSGKELINLLLLGPHGDGAGVVSHYDIIVALPDVYGHFLRGTFAQSVHWTMEKFINELGKRRRHLAFLMMPPDASWPLISQMSRRHEYNDLTTRTSYHMFEGDLIEFVKEGNSTGIETHFRDMLFQRASMDEFRQLTKSLTITGLDTSQVRKAMITKIRDVIRCIQQNSNFERRQESSKEREPYNPATNVRGEDITMLIPDNIDLWELMMETADQLYSFVTAEFFTYEDILQDFYDLVYQYDGKPYPIGTKHQMMKDNSLIWLLLQLFHIEKIGSSVIQKDFEGDERLFDKLVRLYNEEQILTKGAFSLRDLALQCAINHQQVNIKDRTNIKQRHPRVTAALQYAGLCYQVQAYFSNHYYSKATDPTVFCNLSMQEVMKVAMESQLRQNLVANTLYVYLVPNKVEIGTLGYPKATFLKGGTLGYKLLDFLNVSAKHRLLQLIYKMMLDTEAGPRYQAASSSNITCVSPHVLDVVYKLLYSAPCSAELMIKEIFDKLRRCDKLIKTRYESKPEAESLLPDHTVRWLHTILQLLNHRFLRFLKHSSLSSGLLHYIRYSLSYLDHRQVYQVLESFAVNIMRMQSDAKVLRSLDDPNREKPIWFAESEMLARTMVSSIVRLIKTRGQADIRTEQIHRVLSNLYEYRIEWSEETLKFFPPAVRSFYTDPHSNNHNIPLRPQVTYAKIQQMIQTNKAYMAFLLQGSNEKERAIKHFFSILENQSSLLPMIWTLALMRMSTDVFHMPSVRKAMLCIPASRIATHTIDLVDFILSKEAPQGDIQVNYSCLDAMIWKHQWISFTHVVFALVKGSGNAERSEKAFQYLEYLLLKSPEFSRRVETFTSLQFSSKYWAEDNHHEKLMTYLAQFPEYSEFEAYGMKDFEQTQHMDPPTSPPMPIYFTNVVLRFIPFFDVIINRLIEYEQPDLLARILDTHGHLFQYHHYPLSFICNLFLDHYSSPTLHEPYIKKRLLRLLDFTQYEFLPEAITYATDEMVGAEIFGARYFELVFHKLADNLSPQKCAPKATPNLPERHFREIGSPAVQGIHVALLEVLLTPTPPETVCKYILDLALFRGDRHIGVQALTIHAIGLLISALPIEEYLQPIWDELMSLITGDQYLTEISEPCRLVSLQRVIAWIRLIVYMMLTFLSTCKIRCGIPQNLDSESVQPQPLSDVTNTAILKNSISVRLSKAMVFPYIFNDYTFNVHNYSTNAANSFLTLFHSVLHYSSLDIFDQLLEFLRRLRKDHSLKTDVQLLYICAMLGPILHRTEKLNNTDAVHTDADILIELMHMVKQVSIRMDMKDGWTTQAQEQVFDFLHHIRAQFVKSPELAAQISDIIKSMNAPIAQRLSRLVM</sequence>
<dbReference type="Proteomes" id="UP000612746">
    <property type="component" value="Unassembled WGS sequence"/>
</dbReference>
<dbReference type="GO" id="GO:0016592">
    <property type="term" value="C:mediator complex"/>
    <property type="evidence" value="ECO:0007669"/>
    <property type="project" value="TreeGrafter"/>
</dbReference>
<comment type="similarity">
    <text evidence="2">Belongs to the Mediator complex subunit 23 family.</text>
</comment>
<dbReference type="GO" id="GO:0005667">
    <property type="term" value="C:transcription regulator complex"/>
    <property type="evidence" value="ECO:0007669"/>
    <property type="project" value="TreeGrafter"/>
</dbReference>
<accession>A0A8H7Q9E4</accession>
<reference evidence="6" key="1">
    <citation type="submission" date="2020-12" db="EMBL/GenBank/DDBJ databases">
        <title>Metabolic potential, ecology and presence of endohyphal bacteria is reflected in genomic diversity of Mucoromycotina.</title>
        <authorList>
            <person name="Muszewska A."/>
            <person name="Okrasinska A."/>
            <person name="Steczkiewicz K."/>
            <person name="Drgas O."/>
            <person name="Orlowska M."/>
            <person name="Perlinska-Lenart U."/>
            <person name="Aleksandrzak-Piekarczyk T."/>
            <person name="Szatraj K."/>
            <person name="Zielenkiewicz U."/>
            <person name="Pilsyk S."/>
            <person name="Malc E."/>
            <person name="Mieczkowski P."/>
            <person name="Kruszewska J.S."/>
            <person name="Biernat P."/>
            <person name="Pawlowska J."/>
        </authorList>
    </citation>
    <scope>NUCLEOTIDE SEQUENCE</scope>
    <source>
        <strain evidence="6">WA0000051536</strain>
    </source>
</reference>
<dbReference type="InterPro" id="IPR021629">
    <property type="entry name" value="Mediator_Med23"/>
</dbReference>
<keyword evidence="5" id="KW-0539">Nucleus</keyword>
<evidence type="ECO:0008006" key="8">
    <source>
        <dbReference type="Google" id="ProtNLM"/>
    </source>
</evidence>
<keyword evidence="7" id="KW-1185">Reference proteome</keyword>
<proteinExistence type="inferred from homology"/>
<protein>
    <recommendedName>
        <fullName evidence="8">Mediator of RNA polymerase II transcription subunit 23</fullName>
    </recommendedName>
</protein>
<evidence type="ECO:0000313" key="7">
    <source>
        <dbReference type="Proteomes" id="UP000612746"/>
    </source>
</evidence>
<dbReference type="GO" id="GO:0010628">
    <property type="term" value="P:positive regulation of gene expression"/>
    <property type="evidence" value="ECO:0007669"/>
    <property type="project" value="TreeGrafter"/>
</dbReference>
<evidence type="ECO:0000256" key="1">
    <source>
        <dbReference type="ARBA" id="ARBA00004123"/>
    </source>
</evidence>
<comment type="subcellular location">
    <subcellularLocation>
        <location evidence="1">Nucleus</location>
    </subcellularLocation>
</comment>